<evidence type="ECO:0000313" key="1">
    <source>
        <dbReference type="EMBL" id="MCR2834259.1"/>
    </source>
</evidence>
<name>A0ABT1XRI1_9SPHN</name>
<organism evidence="1 2">
    <name type="scientific">Parerythrobacter lacustris</name>
    <dbReference type="NCBI Taxonomy" id="2969984"/>
    <lineage>
        <taxon>Bacteria</taxon>
        <taxon>Pseudomonadati</taxon>
        <taxon>Pseudomonadota</taxon>
        <taxon>Alphaproteobacteria</taxon>
        <taxon>Sphingomonadales</taxon>
        <taxon>Erythrobacteraceae</taxon>
        <taxon>Parerythrobacter</taxon>
    </lineage>
</organism>
<accession>A0ABT1XRI1</accession>
<keyword evidence="2" id="KW-1185">Reference proteome</keyword>
<dbReference type="RefSeq" id="WP_257596061.1">
    <property type="nucleotide sequence ID" value="NZ_JANKHH010000005.1"/>
</dbReference>
<comment type="caution">
    <text evidence="1">The sequence shown here is derived from an EMBL/GenBank/DDBJ whole genome shotgun (WGS) entry which is preliminary data.</text>
</comment>
<dbReference type="InterPro" id="IPR021508">
    <property type="entry name" value="Gp17-like"/>
</dbReference>
<dbReference type="EMBL" id="JANKHH010000005">
    <property type="protein sequence ID" value="MCR2834259.1"/>
    <property type="molecule type" value="Genomic_DNA"/>
</dbReference>
<dbReference type="InterPro" id="IPR053745">
    <property type="entry name" value="Viral_Tail_Comp_sf"/>
</dbReference>
<sequence>MEHALRTALIDWLRSGPAPLDTLNAVEEEAPVRVSLPWLGIAASASADWSTKDAMGREIRVALELASRGDDIPADGALVGAIDRRVDDLPRLHDGIHIANITFLRARTERRAKNTRSTLLEYRFRCLEV</sequence>
<evidence type="ECO:0000313" key="2">
    <source>
        <dbReference type="Proteomes" id="UP001206067"/>
    </source>
</evidence>
<gene>
    <name evidence="1" type="ORF">NSO95_09910</name>
</gene>
<dbReference type="Pfam" id="PF11367">
    <property type="entry name" value="Tail_completion_gp17"/>
    <property type="match status" value="1"/>
</dbReference>
<reference evidence="1 2" key="1">
    <citation type="submission" date="2022-08" db="EMBL/GenBank/DDBJ databases">
        <title>Polyphasic taxonomy analysis of Qipengyuania sp.RS5-5.</title>
        <authorList>
            <person name="Xamxidin M."/>
            <person name="Wu M."/>
        </authorList>
    </citation>
    <scope>NUCLEOTIDE SEQUENCE [LARGE SCALE GENOMIC DNA]</scope>
    <source>
        <strain evidence="1 2">RS5-5</strain>
    </source>
</reference>
<proteinExistence type="predicted"/>
<dbReference type="Proteomes" id="UP001206067">
    <property type="component" value="Unassembled WGS sequence"/>
</dbReference>
<protein>
    <submittedName>
        <fullName evidence="1">DUF3168 domain-containing protein</fullName>
    </submittedName>
</protein>
<dbReference type="Gene3D" id="3.30.2000.30">
    <property type="match status" value="1"/>
</dbReference>